<evidence type="ECO:0000313" key="2">
    <source>
        <dbReference type="EMBL" id="GJE99107.1"/>
    </source>
</evidence>
<organism evidence="2 3">
    <name type="scientific">Phanerochaete sordida</name>
    <dbReference type="NCBI Taxonomy" id="48140"/>
    <lineage>
        <taxon>Eukaryota</taxon>
        <taxon>Fungi</taxon>
        <taxon>Dikarya</taxon>
        <taxon>Basidiomycota</taxon>
        <taxon>Agaricomycotina</taxon>
        <taxon>Agaricomycetes</taxon>
        <taxon>Polyporales</taxon>
        <taxon>Phanerochaetaceae</taxon>
        <taxon>Phanerochaete</taxon>
    </lineage>
</organism>
<proteinExistence type="predicted"/>
<reference evidence="2 3" key="1">
    <citation type="submission" date="2021-08" db="EMBL/GenBank/DDBJ databases">
        <title>Draft Genome Sequence of Phanerochaete sordida strain YK-624.</title>
        <authorList>
            <person name="Mori T."/>
            <person name="Dohra H."/>
            <person name="Suzuki T."/>
            <person name="Kawagishi H."/>
            <person name="Hirai H."/>
        </authorList>
    </citation>
    <scope>NUCLEOTIDE SEQUENCE [LARGE SCALE GENOMIC DNA]</scope>
    <source>
        <strain evidence="2 3">YK-624</strain>
    </source>
</reference>
<keyword evidence="3" id="KW-1185">Reference proteome</keyword>
<evidence type="ECO:0000256" key="1">
    <source>
        <dbReference type="SAM" id="MobiDB-lite"/>
    </source>
</evidence>
<evidence type="ECO:0000313" key="3">
    <source>
        <dbReference type="Proteomes" id="UP000703269"/>
    </source>
</evidence>
<sequence>MKKYTRGGAKAQAASAFGDVDIVLVFVDFALRVASRSCLGRAAVAIRQQSYISGPLQRPFDALNQERAAGVPGHSMVSRTGRTCLIYAASSSCLVALARTDLRNTPGIRSAVDIRLCKGSSAIITQALTSQLRSNSVSSVSSSRETLKTVTRFGILSPMLCCRTETLSAATSNSSTPASVGFSSRKKRTPSRLPRAVPQKLASGRAIFLHGSSIPQARRRPARLTAASMCTRRAGCRQCMRDLLGARGGERRHEEPAVAAS</sequence>
<name>A0A9P3GP36_9APHY</name>
<dbReference type="AlphaFoldDB" id="A0A9P3GP36"/>
<gene>
    <name evidence="2" type="ORF">PsYK624_153530</name>
</gene>
<protein>
    <submittedName>
        <fullName evidence="2">Uncharacterized protein</fullName>
    </submittedName>
</protein>
<accession>A0A9P3GP36</accession>
<comment type="caution">
    <text evidence="2">The sequence shown here is derived from an EMBL/GenBank/DDBJ whole genome shotgun (WGS) entry which is preliminary data.</text>
</comment>
<feature type="region of interest" description="Disordered" evidence="1">
    <location>
        <begin position="171"/>
        <end position="197"/>
    </location>
</feature>
<dbReference type="Proteomes" id="UP000703269">
    <property type="component" value="Unassembled WGS sequence"/>
</dbReference>
<dbReference type="EMBL" id="BPQB01000101">
    <property type="protein sequence ID" value="GJE99107.1"/>
    <property type="molecule type" value="Genomic_DNA"/>
</dbReference>